<reference evidence="2" key="1">
    <citation type="submission" date="2018-05" db="EMBL/GenBank/DDBJ databases">
        <authorList>
            <person name="Lanie J.A."/>
            <person name="Ng W.-L."/>
            <person name="Kazmierczak K.M."/>
            <person name="Andrzejewski T.M."/>
            <person name="Davidsen T.M."/>
            <person name="Wayne K.J."/>
            <person name="Tettelin H."/>
            <person name="Glass J.I."/>
            <person name="Rusch D."/>
            <person name="Podicherti R."/>
            <person name="Tsui H.-C.T."/>
            <person name="Winkler M.E."/>
        </authorList>
    </citation>
    <scope>NUCLEOTIDE SEQUENCE</scope>
</reference>
<proteinExistence type="predicted"/>
<dbReference type="PANTHER" id="PTHR41521:SF4">
    <property type="entry name" value="BLR0684 PROTEIN"/>
    <property type="match status" value="1"/>
</dbReference>
<feature type="domain" description="DUF1330" evidence="1">
    <location>
        <begin position="2"/>
        <end position="96"/>
    </location>
</feature>
<dbReference type="EMBL" id="UINC01005651">
    <property type="protein sequence ID" value="SVA22676.1"/>
    <property type="molecule type" value="Genomic_DNA"/>
</dbReference>
<organism evidence="2">
    <name type="scientific">marine metagenome</name>
    <dbReference type="NCBI Taxonomy" id="408172"/>
    <lineage>
        <taxon>unclassified sequences</taxon>
        <taxon>metagenomes</taxon>
        <taxon>ecological metagenomes</taxon>
    </lineage>
</organism>
<dbReference type="AlphaFoldDB" id="A0A381U360"/>
<dbReference type="PANTHER" id="PTHR41521">
    <property type="match status" value="1"/>
</dbReference>
<gene>
    <name evidence="2" type="ORF">METZ01_LOCUS75530</name>
</gene>
<sequence>MSAYLVSVCEVTNKSDDLMSYAQQSAELISKHGGAYIIRGPASEVLEGTHLQGKSLVIAQFPNVDAIKEFWSSPEYLAFKSLREGTGIYDIGVFEGTE</sequence>
<name>A0A381U360_9ZZZZ</name>
<evidence type="ECO:0000259" key="1">
    <source>
        <dbReference type="Pfam" id="PF07045"/>
    </source>
</evidence>
<accession>A0A381U360</accession>
<protein>
    <recommendedName>
        <fullName evidence="1">DUF1330 domain-containing protein</fullName>
    </recommendedName>
</protein>
<dbReference type="InterPro" id="IPR011008">
    <property type="entry name" value="Dimeric_a/b-barrel"/>
</dbReference>
<dbReference type="SUPFAM" id="SSF54909">
    <property type="entry name" value="Dimeric alpha+beta barrel"/>
    <property type="match status" value="1"/>
</dbReference>
<dbReference type="Gene3D" id="3.30.70.100">
    <property type="match status" value="1"/>
</dbReference>
<dbReference type="InterPro" id="IPR010753">
    <property type="entry name" value="DUF1330"/>
</dbReference>
<dbReference type="Pfam" id="PF07045">
    <property type="entry name" value="DUF1330"/>
    <property type="match status" value="1"/>
</dbReference>
<evidence type="ECO:0000313" key="2">
    <source>
        <dbReference type="EMBL" id="SVA22676.1"/>
    </source>
</evidence>